<dbReference type="PROSITE" id="PS51257">
    <property type="entry name" value="PROKAR_LIPOPROTEIN"/>
    <property type="match status" value="1"/>
</dbReference>
<dbReference type="Proteomes" id="UP000198820">
    <property type="component" value="Unassembled WGS sequence"/>
</dbReference>
<keyword evidence="2" id="KW-1185">Reference proteome</keyword>
<dbReference type="EMBL" id="FNQF01000006">
    <property type="protein sequence ID" value="SEA51631.1"/>
    <property type="molecule type" value="Genomic_DNA"/>
</dbReference>
<dbReference type="AlphaFoldDB" id="A0A1H4BU11"/>
<organism evidence="1 2">
    <name type="scientific">Psychroflexus halocasei</name>
    <dbReference type="NCBI Taxonomy" id="908615"/>
    <lineage>
        <taxon>Bacteria</taxon>
        <taxon>Pseudomonadati</taxon>
        <taxon>Bacteroidota</taxon>
        <taxon>Flavobacteriia</taxon>
        <taxon>Flavobacteriales</taxon>
        <taxon>Flavobacteriaceae</taxon>
        <taxon>Psychroflexus</taxon>
    </lineage>
</organism>
<gene>
    <name evidence="1" type="ORF">SAMN05421540_106162</name>
</gene>
<sequence length="308" mass="34824">MKFHILFAITILFVITVSCTLEETDYEAEIATEVTDYYDFEEATSFTSNQYIITIEALNGSLHKGYNEIRLEITNTQTNEHINNSEVTFLPILTDASGNNSSCPHSYELVYNTDENYYSGYAVFTNKSGDIGSWELYISFTDNDQTYTVNQNISVLEQTNKNLNMASFIGNDDEMYFIALIAPQKPNVSENNLVAGVYKYIQPTNPAGDFPDPSQFLFSKVKNHKLLLDPRMPEPSMGNHSSPNNQDLIQLNDGLYHGVVNYTMTGNWTLNFIFLNENDQVIKGTEVPTDFTPGIEGVKSELYIDTLF</sequence>
<dbReference type="STRING" id="908615.SAMN05421540_106162"/>
<reference evidence="1 2" key="1">
    <citation type="submission" date="2016-10" db="EMBL/GenBank/DDBJ databases">
        <authorList>
            <person name="de Groot N.N."/>
        </authorList>
    </citation>
    <scope>NUCLEOTIDE SEQUENCE [LARGE SCALE GENOMIC DNA]</scope>
    <source>
        <strain evidence="1 2">DSM 23581</strain>
    </source>
</reference>
<protein>
    <recommendedName>
        <fullName evidence="3">YtkA-like</fullName>
    </recommendedName>
</protein>
<evidence type="ECO:0000313" key="2">
    <source>
        <dbReference type="Proteomes" id="UP000198820"/>
    </source>
</evidence>
<accession>A0A1H4BU11</accession>
<name>A0A1H4BU11_9FLAO</name>
<dbReference type="RefSeq" id="WP_093244350.1">
    <property type="nucleotide sequence ID" value="NZ_FNQF01000006.1"/>
</dbReference>
<evidence type="ECO:0008006" key="3">
    <source>
        <dbReference type="Google" id="ProtNLM"/>
    </source>
</evidence>
<proteinExistence type="predicted"/>
<evidence type="ECO:0000313" key="1">
    <source>
        <dbReference type="EMBL" id="SEA51631.1"/>
    </source>
</evidence>